<dbReference type="RefSeq" id="XP_024944756.1">
    <property type="nucleotide sequence ID" value="XM_025088988.1"/>
</dbReference>
<dbReference type="GeneID" id="107271672"/>
<dbReference type="Proteomes" id="UP000694920">
    <property type="component" value="Unplaced"/>
</dbReference>
<organism evidence="2 3">
    <name type="scientific">Cephus cinctus</name>
    <name type="common">Wheat stem sawfly</name>
    <dbReference type="NCBI Taxonomy" id="211228"/>
    <lineage>
        <taxon>Eukaryota</taxon>
        <taxon>Metazoa</taxon>
        <taxon>Ecdysozoa</taxon>
        <taxon>Arthropoda</taxon>
        <taxon>Hexapoda</taxon>
        <taxon>Insecta</taxon>
        <taxon>Pterygota</taxon>
        <taxon>Neoptera</taxon>
        <taxon>Endopterygota</taxon>
        <taxon>Hymenoptera</taxon>
        <taxon>Cephoidea</taxon>
        <taxon>Cephidae</taxon>
        <taxon>Cephus</taxon>
    </lineage>
</organism>
<proteinExistence type="predicted"/>
<feature type="compositionally biased region" description="Basic and acidic residues" evidence="1">
    <location>
        <begin position="357"/>
        <end position="368"/>
    </location>
</feature>
<evidence type="ECO:0000256" key="1">
    <source>
        <dbReference type="SAM" id="MobiDB-lite"/>
    </source>
</evidence>
<evidence type="ECO:0000313" key="2">
    <source>
        <dbReference type="Proteomes" id="UP000694920"/>
    </source>
</evidence>
<reference evidence="3 4" key="1">
    <citation type="submission" date="2025-04" db="UniProtKB">
        <authorList>
            <consortium name="RefSeq"/>
        </authorList>
    </citation>
    <scope>IDENTIFICATION</scope>
</reference>
<evidence type="ECO:0000313" key="3">
    <source>
        <dbReference type="RefSeq" id="XP_024944755.1"/>
    </source>
</evidence>
<sequence>MTSTSDRLRTTNNHTNEWIASAVTTDNPRKAQTATIPITNDSWQAEPATPSLRYSIGRPNLFQRTERASITKLSAGKTSEDSTEAAGNTIAMEMPVIHEPHAVQLTPSVRSPTYQEDYWNRLGNFGMAAVRRLPRYPEEDAAVGVNMSQAMIAMQKLQKLKELQRKRDLTERYYSQEIRRLIGDHYNGSGLSQFRKPGEECPVQRKKQPCAEEHVKVNVLKTVEPCGTMTTITRLDCGCVQETTRPIFTTSRGRVQKRNCDVAQDPVVLKLTSSNPQEHLHSLLDTSSKGFHGAFKGRRSSLVDSSISPKIPGHDYDSVPHRISSLSSPNTLRKPEIPKRYSPLNLTQPRGHSPLRRFNDADTSSDSH</sequence>
<protein>
    <submittedName>
        <fullName evidence="3 4">Uncharacterized protein LOC107271672</fullName>
    </submittedName>
</protein>
<feature type="region of interest" description="Disordered" evidence="1">
    <location>
        <begin position="302"/>
        <end position="368"/>
    </location>
</feature>
<accession>A0AAJ7RPK3</accession>
<dbReference type="RefSeq" id="XP_024944755.1">
    <property type="nucleotide sequence ID" value="XM_025088987.1"/>
</dbReference>
<gene>
    <name evidence="3 4" type="primary">LOC107271672</name>
</gene>
<name>A0AAJ7RPK3_CEPCN</name>
<dbReference type="KEGG" id="ccin:107271672"/>
<dbReference type="AlphaFoldDB" id="A0AAJ7RPK3"/>
<evidence type="ECO:0000313" key="4">
    <source>
        <dbReference type="RefSeq" id="XP_024944756.1"/>
    </source>
</evidence>
<keyword evidence="2" id="KW-1185">Reference proteome</keyword>